<evidence type="ECO:0000313" key="1">
    <source>
        <dbReference type="EMBL" id="QLL61131.1"/>
    </source>
</evidence>
<gene>
    <name evidence="1" type="ORF">FKV68_06510</name>
</gene>
<organism evidence="1 2">
    <name type="scientific">Sinorhizobium mexicanum</name>
    <dbReference type="NCBI Taxonomy" id="375549"/>
    <lineage>
        <taxon>Bacteria</taxon>
        <taxon>Pseudomonadati</taxon>
        <taxon>Pseudomonadota</taxon>
        <taxon>Alphaproteobacteria</taxon>
        <taxon>Hyphomicrobiales</taxon>
        <taxon>Rhizobiaceae</taxon>
        <taxon>Sinorhizobium/Ensifer group</taxon>
        <taxon>Sinorhizobium</taxon>
    </lineage>
</organism>
<dbReference type="EMBL" id="CP041238">
    <property type="protein sequence ID" value="QLL61131.1"/>
    <property type="molecule type" value="Genomic_DNA"/>
</dbReference>
<dbReference type="KEGG" id="emx:FKV68_06510"/>
<accession>A0A859QRI4</accession>
<name>A0A859QRI4_9HYPH</name>
<dbReference type="AlphaFoldDB" id="A0A859QRI4"/>
<reference evidence="1 2" key="1">
    <citation type="submission" date="2019-06" db="EMBL/GenBank/DDBJ databases">
        <title>Complete genome sequence of Ensifer mexicanus ITTG R7 isolated from nodules of Acacia angustissima (Mill.) Kuntze.</title>
        <authorList>
            <person name="Rincon-Rosales R."/>
            <person name="Rogel M.A."/>
            <person name="Guerrero G."/>
            <person name="Rincon-Molina C.I."/>
            <person name="Lopez-Lopez A."/>
            <person name="Martinez-Romero E."/>
        </authorList>
    </citation>
    <scope>NUCLEOTIDE SEQUENCE [LARGE SCALE GENOMIC DNA]</scope>
    <source>
        <strain evidence="1 2">ITTG R7</strain>
    </source>
</reference>
<dbReference type="RefSeq" id="WP_180940698.1">
    <property type="nucleotide sequence ID" value="NZ_CP041238.1"/>
</dbReference>
<keyword evidence="2" id="KW-1185">Reference proteome</keyword>
<dbReference type="Proteomes" id="UP000510721">
    <property type="component" value="Chromosome"/>
</dbReference>
<evidence type="ECO:0000313" key="2">
    <source>
        <dbReference type="Proteomes" id="UP000510721"/>
    </source>
</evidence>
<protein>
    <submittedName>
        <fullName evidence="1">Uncharacterized protein</fullName>
    </submittedName>
</protein>
<sequence length="116" mass="12509">MNRFAKISVIATLSALSFGGISYAASAEMNWSNQIDRTVRNFKGDNFSIVDVDTLSRMSETRSRIDAESPQQMAALHAAVNANRALAAKLKARDVEMNNIAGAAQAADGSLTLYVR</sequence>
<proteinExistence type="predicted"/>